<name>A0A077PJL5_XENBV</name>
<dbReference type="Pfam" id="PF24199">
    <property type="entry name" value="DUF7424"/>
    <property type="match status" value="1"/>
</dbReference>
<protein>
    <recommendedName>
        <fullName evidence="1">DUF7424 domain-containing protein</fullName>
    </recommendedName>
</protein>
<keyword evidence="3" id="KW-1185">Reference proteome</keyword>
<dbReference type="EMBL" id="CBSY010000153">
    <property type="protein sequence ID" value="CDH19894.1"/>
    <property type="molecule type" value="Genomic_DNA"/>
</dbReference>
<evidence type="ECO:0000313" key="2">
    <source>
        <dbReference type="EMBL" id="CDH19894.1"/>
    </source>
</evidence>
<accession>A0A077PJL5</accession>
<gene>
    <name evidence="2" type="ORF">XBKQ1_2360007</name>
</gene>
<dbReference type="HOGENOM" id="CLU_106329_0_0_6"/>
<sequence>MRKLSVIALSVLALTGCKVGLDTEVNLSDILAQEHKIVQGNLNVEVTSCSTSGDSRQESKSLIEAKQKIPTIFKNAEFLECYRKDFDSFAHFTIPIDVGSVQDPINQQNTDVYIYSNKKQKIIAELKLTDALIGRINKAKKDLSLMKFNFAVKIHRTKEPINVKALGVFMTSDKGQTTPMVYEDFEWSKSKYATFKLSDVAVNSLLTKGKHPLLLEVNYFEKNK</sequence>
<proteinExistence type="predicted"/>
<comment type="caution">
    <text evidence="2">The sequence shown here is derived from an EMBL/GenBank/DDBJ whole genome shotgun (WGS) entry which is preliminary data.</text>
</comment>
<organism evidence="2 3">
    <name type="scientific">Xenorhabdus bovienii str. kraussei Quebec</name>
    <dbReference type="NCBI Taxonomy" id="1398203"/>
    <lineage>
        <taxon>Bacteria</taxon>
        <taxon>Pseudomonadati</taxon>
        <taxon>Pseudomonadota</taxon>
        <taxon>Gammaproteobacteria</taxon>
        <taxon>Enterobacterales</taxon>
        <taxon>Morganellaceae</taxon>
        <taxon>Xenorhabdus</taxon>
    </lineage>
</organism>
<evidence type="ECO:0000313" key="3">
    <source>
        <dbReference type="Proteomes" id="UP000028500"/>
    </source>
</evidence>
<reference evidence="2" key="1">
    <citation type="submission" date="2013-07" db="EMBL/GenBank/DDBJ databases">
        <title>Sub-species coevolution in mutualistic symbiosis.</title>
        <authorList>
            <person name="Murfin K."/>
            <person name="Klassen J."/>
            <person name="Lee M."/>
            <person name="Forst S."/>
            <person name="Stock P."/>
            <person name="Goodrich-Blair H."/>
        </authorList>
    </citation>
    <scope>NUCLEOTIDE SEQUENCE [LARGE SCALE GENOMIC DNA]</scope>
    <source>
        <strain evidence="2">Kraussei Quebec</strain>
    </source>
</reference>
<dbReference type="InterPro" id="IPR055847">
    <property type="entry name" value="DUF7424"/>
</dbReference>
<evidence type="ECO:0000259" key="1">
    <source>
        <dbReference type="Pfam" id="PF24199"/>
    </source>
</evidence>
<dbReference type="OrthoDB" id="6184285at2"/>
<dbReference type="RefSeq" id="WP_038248617.1">
    <property type="nucleotide sequence ID" value="NZ_CAWLZI010000220.1"/>
</dbReference>
<dbReference type="AlphaFoldDB" id="A0A077PJL5"/>
<dbReference type="Proteomes" id="UP000028500">
    <property type="component" value="Unassembled WGS sequence"/>
</dbReference>
<dbReference type="PROSITE" id="PS51257">
    <property type="entry name" value="PROKAR_LIPOPROTEIN"/>
    <property type="match status" value="1"/>
</dbReference>
<feature type="domain" description="DUF7424" evidence="1">
    <location>
        <begin position="21"/>
        <end position="216"/>
    </location>
</feature>